<organism evidence="1">
    <name type="scientific">Siphoviridae sp. ctnPP24</name>
    <dbReference type="NCBI Taxonomy" id="2825662"/>
    <lineage>
        <taxon>Viruses</taxon>
        <taxon>Duplodnaviria</taxon>
        <taxon>Heunggongvirae</taxon>
        <taxon>Uroviricota</taxon>
        <taxon>Caudoviricetes</taxon>
    </lineage>
</organism>
<evidence type="ECO:0000313" key="1">
    <source>
        <dbReference type="EMBL" id="DAF87430.1"/>
    </source>
</evidence>
<keyword evidence="1" id="KW-0282">Flagellum</keyword>
<name>A0A8S5TZ05_9CAUD</name>
<sequence>MNCIIIPDKEMNSYITKLNPNFVFVWCEQYTTLVDFVNGKRVPVRDTYDAIVPHFILAYGDDEAKKTVGDAVLHNNLAEATQIYHDTSRKVYIITY</sequence>
<keyword evidence="1" id="KW-0966">Cell projection</keyword>
<proteinExistence type="predicted"/>
<reference evidence="1" key="1">
    <citation type="journal article" date="2021" name="Proc. Natl. Acad. Sci. U.S.A.">
        <title>A Catalog of Tens of Thousands of Viruses from Human Metagenomes Reveals Hidden Associations with Chronic Diseases.</title>
        <authorList>
            <person name="Tisza M.J."/>
            <person name="Buck C.B."/>
        </authorList>
    </citation>
    <scope>NUCLEOTIDE SEQUENCE</scope>
    <source>
        <strain evidence="1">CtnPP24</strain>
    </source>
</reference>
<accession>A0A8S5TZ05</accession>
<protein>
    <submittedName>
        <fullName evidence="1">Flagellar and Swarming motility protein</fullName>
    </submittedName>
</protein>
<keyword evidence="1" id="KW-0969">Cilium</keyword>
<dbReference type="EMBL" id="BK015962">
    <property type="protein sequence ID" value="DAF87430.1"/>
    <property type="molecule type" value="Genomic_DNA"/>
</dbReference>